<protein>
    <submittedName>
        <fullName evidence="2">Uncharacterized protein</fullName>
    </submittedName>
</protein>
<reference evidence="2" key="1">
    <citation type="submission" date="2014-11" db="EMBL/GenBank/DDBJ databases">
        <authorList>
            <person name="Amaro Gonzalez C."/>
        </authorList>
    </citation>
    <scope>NUCLEOTIDE SEQUENCE</scope>
</reference>
<accession>A0A0E9R2K4</accession>
<keyword evidence="1" id="KW-1133">Transmembrane helix</keyword>
<dbReference type="AlphaFoldDB" id="A0A0E9R2K4"/>
<keyword evidence="1" id="KW-0472">Membrane</keyword>
<reference evidence="2" key="2">
    <citation type="journal article" date="2015" name="Fish Shellfish Immunol.">
        <title>Early steps in the European eel (Anguilla anguilla)-Vibrio vulnificus interaction in the gills: Role of the RtxA13 toxin.</title>
        <authorList>
            <person name="Callol A."/>
            <person name="Pajuelo D."/>
            <person name="Ebbesson L."/>
            <person name="Teles M."/>
            <person name="MacKenzie S."/>
            <person name="Amaro C."/>
        </authorList>
    </citation>
    <scope>NUCLEOTIDE SEQUENCE</scope>
</reference>
<feature type="transmembrane region" description="Helical" evidence="1">
    <location>
        <begin position="6"/>
        <end position="27"/>
    </location>
</feature>
<name>A0A0E9R2K4_ANGAN</name>
<proteinExistence type="predicted"/>
<evidence type="ECO:0000313" key="2">
    <source>
        <dbReference type="EMBL" id="JAH22573.1"/>
    </source>
</evidence>
<organism evidence="2">
    <name type="scientific">Anguilla anguilla</name>
    <name type="common">European freshwater eel</name>
    <name type="synonym">Muraena anguilla</name>
    <dbReference type="NCBI Taxonomy" id="7936"/>
    <lineage>
        <taxon>Eukaryota</taxon>
        <taxon>Metazoa</taxon>
        <taxon>Chordata</taxon>
        <taxon>Craniata</taxon>
        <taxon>Vertebrata</taxon>
        <taxon>Euteleostomi</taxon>
        <taxon>Actinopterygii</taxon>
        <taxon>Neopterygii</taxon>
        <taxon>Teleostei</taxon>
        <taxon>Anguilliformes</taxon>
        <taxon>Anguillidae</taxon>
        <taxon>Anguilla</taxon>
    </lineage>
</organism>
<keyword evidence="1" id="KW-0812">Transmembrane</keyword>
<dbReference type="EMBL" id="GBXM01086004">
    <property type="protein sequence ID" value="JAH22573.1"/>
    <property type="molecule type" value="Transcribed_RNA"/>
</dbReference>
<sequence>MFSQLTTMTGLIISSFNVCLSVLRLPLVRVRILCSLNII</sequence>
<evidence type="ECO:0000256" key="1">
    <source>
        <dbReference type="SAM" id="Phobius"/>
    </source>
</evidence>